<dbReference type="Pfam" id="PF00296">
    <property type="entry name" value="Bac_luciferase"/>
    <property type="match status" value="1"/>
</dbReference>
<evidence type="ECO:0000259" key="3">
    <source>
        <dbReference type="Pfam" id="PF00296"/>
    </source>
</evidence>
<protein>
    <submittedName>
        <fullName evidence="4">LLM class flavin-dependent oxidoreductase</fullName>
    </submittedName>
</protein>
<comment type="caution">
    <text evidence="4">The sequence shown here is derived from an EMBL/GenBank/DDBJ whole genome shotgun (WGS) entry which is preliminary data.</text>
</comment>
<organism evidence="4 5">
    <name type="scientific">Microbispora oryzae</name>
    <dbReference type="NCBI Taxonomy" id="2806554"/>
    <lineage>
        <taxon>Bacteria</taxon>
        <taxon>Bacillati</taxon>
        <taxon>Actinomycetota</taxon>
        <taxon>Actinomycetes</taxon>
        <taxon>Streptosporangiales</taxon>
        <taxon>Streptosporangiaceae</taxon>
        <taxon>Microbispora</taxon>
    </lineage>
</organism>
<dbReference type="EMBL" id="JAFCNB010000022">
    <property type="protein sequence ID" value="MBP2707715.1"/>
    <property type="molecule type" value="Genomic_DNA"/>
</dbReference>
<dbReference type="RefSeq" id="WP_210158975.1">
    <property type="nucleotide sequence ID" value="NZ_JAFCNB010000022.1"/>
</dbReference>
<sequence length="384" mass="40517">MTRLSILDLSPISAGSTPREALRNTVDLARRADDAGYHRYWLAEHHLTPGVASSAPAVLIGAVAAATSRIRVGSGAVQLGHQTPLTVVEQFGTLDALHPGRIDLGLGRSGQRARELRAARPEPAAPEPATSEPAAPVAARTVRGLLIPPPFSFAGLVHSPLFALAHRLLQQPGAETPDFAGQVDDIVALLGGHYRSDEGHEAHAQPGEGAEVELWILGSSGGQSAQVAAERGLPFAANYHVSPASVLEAVDAYRDAFKPSQAYPAPHVMVSADVLVADTDAEARRVAEPYGLWVRSIRTGAGAMRYLSPEDASAHVWTDEDRALVADRVDTRFVGTPGGVVEGLRVLKEATGADELLVTTIAHDHADRVRSQDLLAEAWTAAGL</sequence>
<dbReference type="InterPro" id="IPR019949">
    <property type="entry name" value="CmoO-like"/>
</dbReference>
<evidence type="ECO:0000313" key="4">
    <source>
        <dbReference type="EMBL" id="MBP2707715.1"/>
    </source>
</evidence>
<evidence type="ECO:0000313" key="5">
    <source>
        <dbReference type="Proteomes" id="UP000674234"/>
    </source>
</evidence>
<dbReference type="GO" id="GO:0016705">
    <property type="term" value="F:oxidoreductase activity, acting on paired donors, with incorporation or reduction of molecular oxygen"/>
    <property type="evidence" value="ECO:0007669"/>
    <property type="project" value="InterPro"/>
</dbReference>
<dbReference type="GO" id="GO:0005829">
    <property type="term" value="C:cytosol"/>
    <property type="evidence" value="ECO:0007669"/>
    <property type="project" value="TreeGrafter"/>
</dbReference>
<proteinExistence type="predicted"/>
<feature type="domain" description="Luciferase-like" evidence="3">
    <location>
        <begin position="3"/>
        <end position="354"/>
    </location>
</feature>
<comment type="similarity">
    <text evidence="1">To bacterial alkanal monooxygenase alpha and beta chains.</text>
</comment>
<accession>A0A940WUP0</accession>
<keyword evidence="5" id="KW-1185">Reference proteome</keyword>
<dbReference type="InterPro" id="IPR050766">
    <property type="entry name" value="Bact_Lucif_Oxidored"/>
</dbReference>
<gene>
    <name evidence="4" type="ORF">JOL79_28425</name>
</gene>
<feature type="region of interest" description="Disordered" evidence="2">
    <location>
        <begin position="116"/>
        <end position="135"/>
    </location>
</feature>
<evidence type="ECO:0000256" key="1">
    <source>
        <dbReference type="ARBA" id="ARBA00007789"/>
    </source>
</evidence>
<dbReference type="InterPro" id="IPR036661">
    <property type="entry name" value="Luciferase-like_sf"/>
</dbReference>
<reference evidence="4" key="1">
    <citation type="submission" date="2021-02" db="EMBL/GenBank/DDBJ databases">
        <title>Draft genome sequence of Microbispora sp. RL4-1S isolated from rice leaves in Thailand.</title>
        <authorList>
            <person name="Muangham S."/>
            <person name="Duangmal K."/>
        </authorList>
    </citation>
    <scope>NUCLEOTIDE SEQUENCE</scope>
    <source>
        <strain evidence="4">RL4-1S</strain>
    </source>
</reference>
<dbReference type="NCBIfam" id="TIGR03558">
    <property type="entry name" value="oxido_grp_1"/>
    <property type="match status" value="1"/>
</dbReference>
<dbReference type="Gene3D" id="3.20.20.30">
    <property type="entry name" value="Luciferase-like domain"/>
    <property type="match status" value="1"/>
</dbReference>
<evidence type="ECO:0000256" key="2">
    <source>
        <dbReference type="SAM" id="MobiDB-lite"/>
    </source>
</evidence>
<name>A0A940WUP0_9ACTN</name>
<dbReference type="AlphaFoldDB" id="A0A940WUP0"/>
<dbReference type="PANTHER" id="PTHR30137:SF6">
    <property type="entry name" value="LUCIFERASE-LIKE MONOOXYGENASE"/>
    <property type="match status" value="1"/>
</dbReference>
<dbReference type="InterPro" id="IPR011251">
    <property type="entry name" value="Luciferase-like_dom"/>
</dbReference>
<dbReference type="Proteomes" id="UP000674234">
    <property type="component" value="Unassembled WGS sequence"/>
</dbReference>
<dbReference type="PANTHER" id="PTHR30137">
    <property type="entry name" value="LUCIFERASE-LIKE MONOOXYGENASE"/>
    <property type="match status" value="1"/>
</dbReference>
<dbReference type="SUPFAM" id="SSF51679">
    <property type="entry name" value="Bacterial luciferase-like"/>
    <property type="match status" value="1"/>
</dbReference>